<dbReference type="EMBL" id="KZ851861">
    <property type="protein sequence ID" value="RDK39288.1"/>
    <property type="molecule type" value="Genomic_DNA"/>
</dbReference>
<proteinExistence type="predicted"/>
<protein>
    <submittedName>
        <fullName evidence="1">Uncharacterized protein</fullName>
    </submittedName>
</protein>
<sequence length="62" mass="7439">MIAHRAFTIYYMNKAREHSGSIYLQFDEALRCYAYLCRRWQMICLVNPPFSQCFHISTLQSN</sequence>
<evidence type="ECO:0000313" key="1">
    <source>
        <dbReference type="EMBL" id="RDK39288.1"/>
    </source>
</evidence>
<evidence type="ECO:0000313" key="2">
    <source>
        <dbReference type="Proteomes" id="UP000254937"/>
    </source>
</evidence>
<keyword evidence="2" id="KW-1185">Reference proteome</keyword>
<gene>
    <name evidence="1" type="ORF">M752DRAFT_53996</name>
</gene>
<dbReference type="Proteomes" id="UP000254937">
    <property type="component" value="Unassembled WGS sequence"/>
</dbReference>
<organism evidence="1 2">
    <name type="scientific">Aspergillus phoenicis ATCC 13157</name>
    <dbReference type="NCBI Taxonomy" id="1353007"/>
    <lineage>
        <taxon>Eukaryota</taxon>
        <taxon>Fungi</taxon>
        <taxon>Dikarya</taxon>
        <taxon>Ascomycota</taxon>
        <taxon>Pezizomycotina</taxon>
        <taxon>Eurotiomycetes</taxon>
        <taxon>Eurotiomycetidae</taxon>
        <taxon>Eurotiales</taxon>
        <taxon>Aspergillaceae</taxon>
        <taxon>Aspergillus</taxon>
    </lineage>
</organism>
<name>A0A370PAR3_ASPPH</name>
<accession>A0A370PAR3</accession>
<reference evidence="1 2" key="1">
    <citation type="submission" date="2018-07" db="EMBL/GenBank/DDBJ databases">
        <title>Section-level genome sequencing of Aspergillus section Nigri to investigate inter- and intra-species variation.</title>
        <authorList>
            <consortium name="DOE Joint Genome Institute"/>
            <person name="Vesth T.C."/>
            <person name="Nybo J.L."/>
            <person name="Theobald S."/>
            <person name="Frisvad J.C."/>
            <person name="Larsen T.O."/>
            <person name="Nielsen K.F."/>
            <person name="Hoof J.B."/>
            <person name="Brandl J."/>
            <person name="Salamov A."/>
            <person name="Riley R."/>
            <person name="Gladden J.M."/>
            <person name="Phatale P."/>
            <person name="Nielsen M.T."/>
            <person name="Lyhne E.K."/>
            <person name="Kogle M.E."/>
            <person name="Strasser K."/>
            <person name="McDonnell E."/>
            <person name="Barry K."/>
            <person name="Clum A."/>
            <person name="Chen C."/>
            <person name="Nolan M."/>
            <person name="Sandor L."/>
            <person name="Kuo A."/>
            <person name="Lipzen A."/>
            <person name="Hainaut M."/>
            <person name="Drula E."/>
            <person name="Tsang A."/>
            <person name="Magnuson J.K."/>
            <person name="Henrissat B."/>
            <person name="Wiebenga A."/>
            <person name="Simmons B.A."/>
            <person name="Makela M.R."/>
            <person name="De vries R.P."/>
            <person name="Grigoriev I.V."/>
            <person name="Mortensen U.H."/>
            <person name="Baker S.E."/>
            <person name="Andersen M.R."/>
        </authorList>
    </citation>
    <scope>NUCLEOTIDE SEQUENCE [LARGE SCALE GENOMIC DNA]</scope>
    <source>
        <strain evidence="1 2">ATCC 13157</strain>
    </source>
</reference>
<dbReference type="AlphaFoldDB" id="A0A370PAR3"/>